<dbReference type="InterPro" id="IPR006059">
    <property type="entry name" value="SBP"/>
</dbReference>
<gene>
    <name evidence="6" type="ORF">ACFSAS_10050</name>
</gene>
<evidence type="ECO:0000256" key="4">
    <source>
        <dbReference type="SAM" id="Coils"/>
    </source>
</evidence>
<evidence type="ECO:0000256" key="2">
    <source>
        <dbReference type="ARBA" id="ARBA00022448"/>
    </source>
</evidence>
<dbReference type="Gene3D" id="3.40.190.10">
    <property type="entry name" value="Periplasmic binding protein-like II"/>
    <property type="match status" value="2"/>
</dbReference>
<evidence type="ECO:0000313" key="7">
    <source>
        <dbReference type="Proteomes" id="UP001597092"/>
    </source>
</evidence>
<dbReference type="Pfam" id="PF01547">
    <property type="entry name" value="SBP_bac_1"/>
    <property type="match status" value="1"/>
</dbReference>
<organism evidence="6 7">
    <name type="scientific">Halobellus litoreus</name>
    <dbReference type="NCBI Taxonomy" id="755310"/>
    <lineage>
        <taxon>Archaea</taxon>
        <taxon>Methanobacteriati</taxon>
        <taxon>Methanobacteriota</taxon>
        <taxon>Stenosarchaea group</taxon>
        <taxon>Halobacteria</taxon>
        <taxon>Halobacteriales</taxon>
        <taxon>Haloferacaceae</taxon>
        <taxon>Halobellus</taxon>
    </lineage>
</organism>
<keyword evidence="7" id="KW-1185">Reference proteome</keyword>
<feature type="compositionally biased region" description="Gly residues" evidence="5">
    <location>
        <begin position="29"/>
        <end position="71"/>
    </location>
</feature>
<comment type="caution">
    <text evidence="6">The sequence shown here is derived from an EMBL/GenBank/DDBJ whole genome shotgun (WGS) entry which is preliminary data.</text>
</comment>
<evidence type="ECO:0000256" key="5">
    <source>
        <dbReference type="SAM" id="MobiDB-lite"/>
    </source>
</evidence>
<dbReference type="CDD" id="cd14750">
    <property type="entry name" value="PBP2_TMBP"/>
    <property type="match status" value="1"/>
</dbReference>
<dbReference type="EMBL" id="JBHUDP010000003">
    <property type="protein sequence ID" value="MFD1685951.1"/>
    <property type="molecule type" value="Genomic_DNA"/>
</dbReference>
<dbReference type="PANTHER" id="PTHR30061">
    <property type="entry name" value="MALTOSE-BINDING PERIPLASMIC PROTEIN"/>
    <property type="match status" value="1"/>
</dbReference>
<reference evidence="6 7" key="1">
    <citation type="journal article" date="2019" name="Int. J. Syst. Evol. Microbiol.">
        <title>The Global Catalogue of Microorganisms (GCM) 10K type strain sequencing project: providing services to taxonomists for standard genome sequencing and annotation.</title>
        <authorList>
            <consortium name="The Broad Institute Genomics Platform"/>
            <consortium name="The Broad Institute Genome Sequencing Center for Infectious Disease"/>
            <person name="Wu L."/>
            <person name="Ma J."/>
        </authorList>
    </citation>
    <scope>NUCLEOTIDE SEQUENCE [LARGE SCALE GENOMIC DNA]</scope>
    <source>
        <strain evidence="6 7">CGMCC 1.10387</strain>
    </source>
</reference>
<comment type="similarity">
    <text evidence="1">Belongs to the bacterial solute-binding protein 1 family.</text>
</comment>
<sequence length="463" mass="49881">MTDGATDRRRRDLLKTMAGGGAVLLAGCSSGGSDDGSGDGGGGGDSGGDGGGDSGGGGGDSDGDSGDGGGESLSMTYVYPGYFSNDAQSLVPMFEEQAESITVESQQTPSDASSTREYYVNQFVSGSSSFDVGNMDVIWPAEFAQNGWAAEVSDPEGHTENMLQTPIDSVTVDGTMYGMPIHTDANALYYRTDLLEEYGYDSPPTTYMELVEMAQDIKSQSDQDLNGYIWQGGSNEGLTIMWLNWFWGMGGELRQDGDLVVNSQEGIDALQHAVDLIHEYEVTPESIPASSTDQNRQTFQQGSTIFMRNWPYAVAIMNEDGSPVQGQFDVAPMPKAEGNPDANNSCLGGWNLFINANSENQEAAQQFASYMSSMEAQETMALEHSRLPVRQELYADEYYEQASQLETFAQIVDQTSARPATPAYSTFSEIVYTNCNAALVQEKTAEEALNDAQEEIDSEVNNA</sequence>
<dbReference type="AlphaFoldDB" id="A0ABD6DUU3"/>
<name>A0ABD6DUU3_9EURY</name>
<feature type="coiled-coil region" evidence="4">
    <location>
        <begin position="435"/>
        <end position="462"/>
    </location>
</feature>
<feature type="region of interest" description="Disordered" evidence="5">
    <location>
        <begin position="25"/>
        <end position="72"/>
    </location>
</feature>
<evidence type="ECO:0000256" key="3">
    <source>
        <dbReference type="ARBA" id="ARBA00022729"/>
    </source>
</evidence>
<protein>
    <submittedName>
        <fullName evidence="6">ABC transporter substrate-binding protein</fullName>
    </submittedName>
</protein>
<dbReference type="RefSeq" id="WP_256308576.1">
    <property type="nucleotide sequence ID" value="NZ_JANHAW010000003.1"/>
</dbReference>
<accession>A0ABD6DUU3</accession>
<dbReference type="SUPFAM" id="SSF53850">
    <property type="entry name" value="Periplasmic binding protein-like II"/>
    <property type="match status" value="1"/>
</dbReference>
<evidence type="ECO:0000256" key="1">
    <source>
        <dbReference type="ARBA" id="ARBA00008520"/>
    </source>
</evidence>
<dbReference type="Proteomes" id="UP001597092">
    <property type="component" value="Unassembled WGS sequence"/>
</dbReference>
<evidence type="ECO:0000313" key="6">
    <source>
        <dbReference type="EMBL" id="MFD1685951.1"/>
    </source>
</evidence>
<keyword evidence="4" id="KW-0175">Coiled coil</keyword>
<keyword evidence="3" id="KW-0732">Signal</keyword>
<dbReference type="PANTHER" id="PTHR30061:SF50">
    <property type="entry name" value="MALTOSE_MALTODEXTRIN-BINDING PERIPLASMIC PROTEIN"/>
    <property type="match status" value="1"/>
</dbReference>
<keyword evidence="2" id="KW-0813">Transport</keyword>
<proteinExistence type="inferred from homology"/>